<comment type="caution">
    <text evidence="1">The sequence shown here is derived from an EMBL/GenBank/DDBJ whole genome shotgun (WGS) entry which is preliminary data.</text>
</comment>
<protein>
    <submittedName>
        <fullName evidence="1">Uncharacterized protein</fullName>
    </submittedName>
</protein>
<name>A0A5C6BFL7_9BACT</name>
<dbReference type="EMBL" id="SJPU01000003">
    <property type="protein sequence ID" value="TWU10848.1"/>
    <property type="molecule type" value="Genomic_DNA"/>
</dbReference>
<proteinExistence type="predicted"/>
<accession>A0A5C6BFL7</accession>
<reference evidence="1 2" key="1">
    <citation type="journal article" date="2020" name="Antonie Van Leeuwenhoek">
        <title>Rhodopirellula heiligendammensis sp. nov., Rhodopirellula pilleata sp. nov., and Rhodopirellula solitaria sp. nov. isolated from natural or artificial marine surfaces in Northern Germany and California, USA, and emended description of the genus Rhodopirellula.</title>
        <authorList>
            <person name="Kallscheuer N."/>
            <person name="Wiegand S."/>
            <person name="Jogler M."/>
            <person name="Boedeker C."/>
            <person name="Peeters S.H."/>
            <person name="Rast P."/>
            <person name="Heuer A."/>
            <person name="Jetten M.S.M."/>
            <person name="Rohde M."/>
            <person name="Jogler C."/>
        </authorList>
    </citation>
    <scope>NUCLEOTIDE SEQUENCE [LARGE SCALE GENOMIC DNA]</scope>
    <source>
        <strain evidence="1 2">Poly21</strain>
    </source>
</reference>
<evidence type="ECO:0000313" key="1">
    <source>
        <dbReference type="EMBL" id="TWU10848.1"/>
    </source>
</evidence>
<sequence length="61" mass="6852">MQTYETLYEAACAMMGAWALIIVDEITVSVGRMLEERCPPVVSFIVKTCVLGSERRMALMH</sequence>
<evidence type="ECO:0000313" key="2">
    <source>
        <dbReference type="Proteomes" id="UP000319908"/>
    </source>
</evidence>
<dbReference type="AlphaFoldDB" id="A0A5C6BFL7"/>
<dbReference type="Proteomes" id="UP000319908">
    <property type="component" value="Unassembled WGS sequence"/>
</dbReference>
<keyword evidence="2" id="KW-1185">Reference proteome</keyword>
<organism evidence="1 2">
    <name type="scientific">Allorhodopirellula heiligendammensis</name>
    <dbReference type="NCBI Taxonomy" id="2714739"/>
    <lineage>
        <taxon>Bacteria</taxon>
        <taxon>Pseudomonadati</taxon>
        <taxon>Planctomycetota</taxon>
        <taxon>Planctomycetia</taxon>
        <taxon>Pirellulales</taxon>
        <taxon>Pirellulaceae</taxon>
        <taxon>Allorhodopirellula</taxon>
    </lineage>
</organism>
<gene>
    <name evidence="1" type="ORF">Poly21_47540</name>
</gene>